<dbReference type="SUPFAM" id="SSF159800">
    <property type="entry name" value="PrpR receptor domain-like"/>
    <property type="match status" value="1"/>
</dbReference>
<evidence type="ECO:0000256" key="3">
    <source>
        <dbReference type="ARBA" id="ARBA00023015"/>
    </source>
</evidence>
<dbReference type="InterPro" id="IPR027417">
    <property type="entry name" value="P-loop_NTPase"/>
</dbReference>
<dbReference type="RefSeq" id="WP_153726975.1">
    <property type="nucleotide sequence ID" value="NZ_WJNH01000001.1"/>
</dbReference>
<dbReference type="PRINTS" id="PR01590">
    <property type="entry name" value="HTHFIS"/>
</dbReference>
<accession>A0A6G1X256</accession>
<reference evidence="6 7" key="1">
    <citation type="submission" date="2019-11" db="EMBL/GenBank/DDBJ databases">
        <authorList>
            <person name="Li J."/>
        </authorList>
    </citation>
    <scope>NUCLEOTIDE SEQUENCE [LARGE SCALE GENOMIC DNA]</scope>
    <source>
        <strain evidence="6 7">J4</strain>
    </source>
</reference>
<dbReference type="Pfam" id="PF00158">
    <property type="entry name" value="Sigma54_activat"/>
    <property type="match status" value="1"/>
</dbReference>
<dbReference type="GO" id="GO:0043565">
    <property type="term" value="F:sequence-specific DNA binding"/>
    <property type="evidence" value="ECO:0007669"/>
    <property type="project" value="InterPro"/>
</dbReference>
<keyword evidence="3" id="KW-0805">Transcription regulation</keyword>
<dbReference type="InterPro" id="IPR009057">
    <property type="entry name" value="Homeodomain-like_sf"/>
</dbReference>
<protein>
    <recommendedName>
        <fullName evidence="5">Sigma-54 factor interaction domain-containing protein</fullName>
    </recommendedName>
</protein>
<gene>
    <name evidence="6" type="ORF">GH754_01605</name>
</gene>
<dbReference type="SUPFAM" id="SSF46689">
    <property type="entry name" value="Homeodomain-like"/>
    <property type="match status" value="1"/>
</dbReference>
<evidence type="ECO:0000313" key="6">
    <source>
        <dbReference type="EMBL" id="MRG85019.1"/>
    </source>
</evidence>
<dbReference type="Proteomes" id="UP000480185">
    <property type="component" value="Unassembled WGS sequence"/>
</dbReference>
<dbReference type="Pfam" id="PF06506">
    <property type="entry name" value="PrpR_N"/>
    <property type="match status" value="1"/>
</dbReference>
<keyword evidence="7" id="KW-1185">Reference proteome</keyword>
<dbReference type="InterPro" id="IPR002197">
    <property type="entry name" value="HTH_Fis"/>
</dbReference>
<dbReference type="Gene3D" id="3.40.50.300">
    <property type="entry name" value="P-loop containing nucleotide triphosphate hydrolases"/>
    <property type="match status" value="1"/>
</dbReference>
<dbReference type="Gene3D" id="1.10.8.60">
    <property type="match status" value="1"/>
</dbReference>
<dbReference type="GO" id="GO:0000156">
    <property type="term" value="F:phosphorelay response regulator activity"/>
    <property type="evidence" value="ECO:0007669"/>
    <property type="project" value="InterPro"/>
</dbReference>
<evidence type="ECO:0000256" key="2">
    <source>
        <dbReference type="ARBA" id="ARBA00022840"/>
    </source>
</evidence>
<keyword evidence="2" id="KW-0067">ATP-binding</keyword>
<name>A0A6G1X256_9BACI</name>
<comment type="caution">
    <text evidence="6">The sequence shown here is derived from an EMBL/GenBank/DDBJ whole genome shotgun (WGS) entry which is preliminary data.</text>
</comment>
<dbReference type="Pfam" id="PF25601">
    <property type="entry name" value="AAA_lid_14"/>
    <property type="match status" value="1"/>
</dbReference>
<dbReference type="Gene3D" id="3.40.50.10660">
    <property type="entry name" value="PrpR receptor domain-like"/>
    <property type="match status" value="1"/>
</dbReference>
<keyword evidence="1" id="KW-0547">Nucleotide-binding</keyword>
<dbReference type="InterPro" id="IPR002078">
    <property type="entry name" value="Sigma_54_int"/>
</dbReference>
<dbReference type="InterPro" id="IPR058031">
    <property type="entry name" value="AAA_lid_NorR"/>
</dbReference>
<proteinExistence type="predicted"/>
<evidence type="ECO:0000259" key="5">
    <source>
        <dbReference type="PROSITE" id="PS50045"/>
    </source>
</evidence>
<dbReference type="InterPro" id="IPR010524">
    <property type="entry name" value="Sig_transdc_resp-reg_PrpR_N"/>
</dbReference>
<evidence type="ECO:0000313" key="7">
    <source>
        <dbReference type="Proteomes" id="UP000480185"/>
    </source>
</evidence>
<dbReference type="Pfam" id="PF02954">
    <property type="entry name" value="HTH_8"/>
    <property type="match status" value="1"/>
</dbReference>
<dbReference type="Gene3D" id="1.10.10.60">
    <property type="entry name" value="Homeodomain-like"/>
    <property type="match status" value="1"/>
</dbReference>
<dbReference type="EMBL" id="WJNH01000001">
    <property type="protein sequence ID" value="MRG85019.1"/>
    <property type="molecule type" value="Genomic_DNA"/>
</dbReference>
<feature type="domain" description="Sigma-54 factor interaction" evidence="5">
    <location>
        <begin position="310"/>
        <end position="517"/>
    </location>
</feature>
<sequence length="596" mass="67989">MQKVNILAVAPYKGLKDLLENTAMTRDDIDLTVYLGDLKAGAELVLTIDNIEKYDVIISRGGTAEMIQDLVQIPVIEIKLTEYDMMRAINLAQNYSGKFAIVGFPNITRYANMICDLLQYKIDTYTIKSGDEAERVIEELAHLDYSLIVGDAVTISKASKYHLNGLLITSGKESINEAFDEAQKLVKAVSLSSKKNTLYQNILNNCFLEIVAFNKDKEVVYSNLSNQSELETIKEKLIQYIPQTLKEKTIKLMLKLEGYQWTIEGNVIMDGYAENIIYYIKKIPDISTTNNTFYEITNVSEKEDLSSINFYLSTRSTRYIIDRVSKIVDSQSPILIYGENGTDKDSIAYHIHSISSHKNNPMLTINCKNITDKELSFILYNENSPITENNLTVYFKNVHHLNGDKQEKLINYIDDSFLTKRSLVIYSTEKSIEDMQPGILPEYILGSEQYTYSIAIPPLRELSEEIPSLTSIYISMLNLELGKQVSGVSPGAMELLKNFSWDFNFNQFINVLKKLILITETNLIQEEDTITILEEEVRIHSQTRTEDIQFKGTLDEITSSIIYKVLEEEDMNQSKAAKRLGISRSTLWRKLKSEMV</sequence>
<dbReference type="AlphaFoldDB" id="A0A6G1X256"/>
<evidence type="ECO:0000256" key="1">
    <source>
        <dbReference type="ARBA" id="ARBA00022741"/>
    </source>
</evidence>
<evidence type="ECO:0000256" key="4">
    <source>
        <dbReference type="ARBA" id="ARBA00023163"/>
    </source>
</evidence>
<dbReference type="SUPFAM" id="SSF52540">
    <property type="entry name" value="P-loop containing nucleoside triphosphate hydrolases"/>
    <property type="match status" value="1"/>
</dbReference>
<dbReference type="Gene3D" id="3.40.50.2300">
    <property type="match status" value="1"/>
</dbReference>
<dbReference type="PROSITE" id="PS50045">
    <property type="entry name" value="SIGMA54_INTERACT_4"/>
    <property type="match status" value="1"/>
</dbReference>
<dbReference type="PANTHER" id="PTHR32071">
    <property type="entry name" value="TRANSCRIPTIONAL REGULATORY PROTEIN"/>
    <property type="match status" value="1"/>
</dbReference>
<dbReference type="GO" id="GO:0005524">
    <property type="term" value="F:ATP binding"/>
    <property type="evidence" value="ECO:0007669"/>
    <property type="project" value="UniProtKB-KW"/>
</dbReference>
<organism evidence="6 7">
    <name type="scientific">Salinibacillus xinjiangensis</name>
    <dbReference type="NCBI Taxonomy" id="1229268"/>
    <lineage>
        <taxon>Bacteria</taxon>
        <taxon>Bacillati</taxon>
        <taxon>Bacillota</taxon>
        <taxon>Bacilli</taxon>
        <taxon>Bacillales</taxon>
        <taxon>Bacillaceae</taxon>
        <taxon>Salinibacillus</taxon>
    </lineage>
</organism>
<dbReference type="OrthoDB" id="9771372at2"/>
<dbReference type="GO" id="GO:0006355">
    <property type="term" value="P:regulation of DNA-templated transcription"/>
    <property type="evidence" value="ECO:0007669"/>
    <property type="project" value="InterPro"/>
</dbReference>
<keyword evidence="4" id="KW-0804">Transcription</keyword>